<gene>
    <name evidence="6" type="ORF">C7I55_13465</name>
</gene>
<dbReference type="Proteomes" id="UP000241167">
    <property type="component" value="Unassembled WGS sequence"/>
</dbReference>
<dbReference type="RefSeq" id="WP_106513502.1">
    <property type="nucleotide sequence ID" value="NZ_PXYI01000004.1"/>
</dbReference>
<dbReference type="PANTHER" id="PTHR43130">
    <property type="entry name" value="ARAC-FAMILY TRANSCRIPTIONAL REGULATOR"/>
    <property type="match status" value="1"/>
</dbReference>
<dbReference type="InterPro" id="IPR029062">
    <property type="entry name" value="Class_I_gatase-like"/>
</dbReference>
<keyword evidence="2" id="KW-0238">DNA-binding</keyword>
<dbReference type="PROSITE" id="PS01124">
    <property type="entry name" value="HTH_ARAC_FAMILY_2"/>
    <property type="match status" value="1"/>
</dbReference>
<dbReference type="InterPro" id="IPR052158">
    <property type="entry name" value="INH-QAR"/>
</dbReference>
<evidence type="ECO:0000256" key="3">
    <source>
        <dbReference type="ARBA" id="ARBA00023163"/>
    </source>
</evidence>
<dbReference type="CDD" id="cd03137">
    <property type="entry name" value="GATase1_AraC_1"/>
    <property type="match status" value="1"/>
</dbReference>
<dbReference type="OrthoDB" id="186587at2"/>
<dbReference type="SUPFAM" id="SSF46689">
    <property type="entry name" value="Homeodomain-like"/>
    <property type="match status" value="2"/>
</dbReference>
<evidence type="ECO:0000256" key="2">
    <source>
        <dbReference type="ARBA" id="ARBA00023125"/>
    </source>
</evidence>
<sequence>MPNPLSQPNRMVAVVVYDGLCTFEFGIVAEVFGLDRPEMGPDWYTLVTCACEPGPMRAAGGLTVTVNDGLERLSEAGTIVIPGWKGVGVAPPEALLAALRSAAGRGARILSLCSGAFVLAAAGLLDEGLATTHWRYAEAFRTAFPDVEIDADLLYVDRGMVMTSAGSAAGIDLLLHVVRSDFGPEAANSVARRLVVPSHRDGGQAQFIERPVPPRPDGRLAALLDRMREHADRPLTIAALAREAAMSERTFLRRFKELTGMTPAAWLLSVRLDRAKQMLESGGLGIEDIALRAGFGTSATLRMHFRAMVGISPREYRRRFGHDRGTSAAAPSNPRPPHPDMRAGPGARRHSLPRGASCRN</sequence>
<dbReference type="Pfam" id="PF01965">
    <property type="entry name" value="DJ-1_PfpI"/>
    <property type="match status" value="1"/>
</dbReference>
<dbReference type="GO" id="GO:0043565">
    <property type="term" value="F:sequence-specific DNA binding"/>
    <property type="evidence" value="ECO:0007669"/>
    <property type="project" value="InterPro"/>
</dbReference>
<protein>
    <submittedName>
        <fullName evidence="6">Transcriptional regulator FtrA</fullName>
    </submittedName>
</protein>
<organism evidence="6 7">
    <name type="scientific">Allosphingosinicella deserti</name>
    <dbReference type="NCBI Taxonomy" id="2116704"/>
    <lineage>
        <taxon>Bacteria</taxon>
        <taxon>Pseudomonadati</taxon>
        <taxon>Pseudomonadota</taxon>
        <taxon>Alphaproteobacteria</taxon>
        <taxon>Sphingomonadales</taxon>
        <taxon>Sphingomonadaceae</taxon>
        <taxon>Allosphingosinicella</taxon>
    </lineage>
</organism>
<dbReference type="AlphaFoldDB" id="A0A2P7QNQ0"/>
<dbReference type="Gene3D" id="3.40.50.880">
    <property type="match status" value="1"/>
</dbReference>
<evidence type="ECO:0000313" key="7">
    <source>
        <dbReference type="Proteomes" id="UP000241167"/>
    </source>
</evidence>
<dbReference type="NCBIfam" id="NF006902">
    <property type="entry name" value="PRK09393.1"/>
    <property type="match status" value="1"/>
</dbReference>
<evidence type="ECO:0000256" key="1">
    <source>
        <dbReference type="ARBA" id="ARBA00023015"/>
    </source>
</evidence>
<dbReference type="PROSITE" id="PS00041">
    <property type="entry name" value="HTH_ARAC_FAMILY_1"/>
    <property type="match status" value="1"/>
</dbReference>
<dbReference type="InterPro" id="IPR009057">
    <property type="entry name" value="Homeodomain-like_sf"/>
</dbReference>
<dbReference type="SUPFAM" id="SSF52317">
    <property type="entry name" value="Class I glutamine amidotransferase-like"/>
    <property type="match status" value="1"/>
</dbReference>
<dbReference type="PANTHER" id="PTHR43130:SF3">
    <property type="entry name" value="HTH-TYPE TRANSCRIPTIONAL REGULATOR RV1931C"/>
    <property type="match status" value="1"/>
</dbReference>
<evidence type="ECO:0000313" key="6">
    <source>
        <dbReference type="EMBL" id="PSJ39605.1"/>
    </source>
</evidence>
<dbReference type="EMBL" id="PXYI01000004">
    <property type="protein sequence ID" value="PSJ39605.1"/>
    <property type="molecule type" value="Genomic_DNA"/>
</dbReference>
<proteinExistence type="predicted"/>
<reference evidence="6 7" key="1">
    <citation type="submission" date="2018-03" db="EMBL/GenBank/DDBJ databases">
        <title>The draft genome of Sphingosinicella sp. GL-C-18.</title>
        <authorList>
            <person name="Liu L."/>
            <person name="Li L."/>
            <person name="Liang L."/>
            <person name="Zhang X."/>
            <person name="Wang T."/>
        </authorList>
    </citation>
    <scope>NUCLEOTIDE SEQUENCE [LARGE SCALE GENOMIC DNA]</scope>
    <source>
        <strain evidence="6 7">GL-C-18</strain>
    </source>
</reference>
<dbReference type="GO" id="GO:0003700">
    <property type="term" value="F:DNA-binding transcription factor activity"/>
    <property type="evidence" value="ECO:0007669"/>
    <property type="project" value="InterPro"/>
</dbReference>
<keyword evidence="3" id="KW-0804">Transcription</keyword>
<feature type="domain" description="HTH araC/xylS-type" evidence="5">
    <location>
        <begin position="221"/>
        <end position="319"/>
    </location>
</feature>
<keyword evidence="1" id="KW-0805">Transcription regulation</keyword>
<dbReference type="InterPro" id="IPR018062">
    <property type="entry name" value="HTH_AraC-typ_CS"/>
</dbReference>
<dbReference type="InterPro" id="IPR018060">
    <property type="entry name" value="HTH_AraC"/>
</dbReference>
<dbReference type="SMART" id="SM00342">
    <property type="entry name" value="HTH_ARAC"/>
    <property type="match status" value="1"/>
</dbReference>
<evidence type="ECO:0000259" key="5">
    <source>
        <dbReference type="PROSITE" id="PS01124"/>
    </source>
</evidence>
<dbReference type="Pfam" id="PF12833">
    <property type="entry name" value="HTH_18"/>
    <property type="match status" value="1"/>
</dbReference>
<evidence type="ECO:0000256" key="4">
    <source>
        <dbReference type="SAM" id="MobiDB-lite"/>
    </source>
</evidence>
<keyword evidence="7" id="KW-1185">Reference proteome</keyword>
<dbReference type="InterPro" id="IPR002818">
    <property type="entry name" value="DJ-1/PfpI"/>
</dbReference>
<feature type="region of interest" description="Disordered" evidence="4">
    <location>
        <begin position="323"/>
        <end position="360"/>
    </location>
</feature>
<accession>A0A2P7QNQ0</accession>
<comment type="caution">
    <text evidence="6">The sequence shown here is derived from an EMBL/GenBank/DDBJ whole genome shotgun (WGS) entry which is preliminary data.</text>
</comment>
<name>A0A2P7QNQ0_9SPHN</name>
<dbReference type="Gene3D" id="1.10.10.60">
    <property type="entry name" value="Homeodomain-like"/>
    <property type="match status" value="1"/>
</dbReference>